<evidence type="ECO:0000313" key="1">
    <source>
        <dbReference type="EMBL" id="PJZ26796.1"/>
    </source>
</evidence>
<dbReference type="Proteomes" id="UP000232196">
    <property type="component" value="Unassembled WGS sequence"/>
</dbReference>
<keyword evidence="2" id="KW-1185">Reference proteome</keyword>
<name>A0A2M9XGI6_9LEPT</name>
<comment type="caution">
    <text evidence="1">The sequence shown here is derived from an EMBL/GenBank/DDBJ whole genome shotgun (WGS) entry which is preliminary data.</text>
</comment>
<gene>
    <name evidence="1" type="ORF">CH357_04730</name>
</gene>
<evidence type="ECO:0000313" key="2">
    <source>
        <dbReference type="Proteomes" id="UP000232196"/>
    </source>
</evidence>
<dbReference type="AlphaFoldDB" id="A0A2M9XGI6"/>
<proteinExistence type="predicted"/>
<dbReference type="Pfam" id="PF09957">
    <property type="entry name" value="VapB_antitoxin"/>
    <property type="match status" value="1"/>
</dbReference>
<organism evidence="1 2">
    <name type="scientific">Leptospira hartskeerlii</name>
    <dbReference type="NCBI Taxonomy" id="2023177"/>
    <lineage>
        <taxon>Bacteria</taxon>
        <taxon>Pseudomonadati</taxon>
        <taxon>Spirochaetota</taxon>
        <taxon>Spirochaetia</taxon>
        <taxon>Leptospirales</taxon>
        <taxon>Leptospiraceae</taxon>
        <taxon>Leptospira</taxon>
    </lineage>
</organism>
<dbReference type="RefSeq" id="WP_100705593.1">
    <property type="nucleotide sequence ID" value="NZ_NPDL01000002.1"/>
</dbReference>
<protein>
    <submittedName>
        <fullName evidence="1">DUF2191 domain-containing protein</fullName>
    </submittedName>
</protein>
<dbReference type="InterPro" id="IPR019239">
    <property type="entry name" value="VapB_antitoxin"/>
</dbReference>
<dbReference type="OrthoDB" id="332069at2"/>
<reference evidence="1 2" key="1">
    <citation type="submission" date="2017-07" db="EMBL/GenBank/DDBJ databases">
        <title>Leptospira spp. isolated from tropical soils.</title>
        <authorList>
            <person name="Thibeaux R."/>
            <person name="Iraola G."/>
            <person name="Ferres I."/>
            <person name="Bierque E."/>
            <person name="Girault D."/>
            <person name="Soupe-Gilbert M.-E."/>
            <person name="Picardeau M."/>
            <person name="Goarant C."/>
        </authorList>
    </citation>
    <scope>NUCLEOTIDE SEQUENCE [LARGE SCALE GENOMIC DNA]</scope>
    <source>
        <strain evidence="1 2">MCA1-C-A1</strain>
    </source>
</reference>
<accession>A0A2M9XGI6</accession>
<dbReference type="EMBL" id="NPDN01000002">
    <property type="protein sequence ID" value="PJZ26796.1"/>
    <property type="molecule type" value="Genomic_DNA"/>
</dbReference>
<sequence>MIAVKTTLYIPDELISSAQDYTGILEKTRLVQEGLRALIREKSAERMALLGGSDPKAEGPTRKKISK</sequence>